<protein>
    <submittedName>
        <fullName evidence="1">Uncharacterized protein</fullName>
    </submittedName>
</protein>
<dbReference type="Proteomes" id="UP000800093">
    <property type="component" value="Unassembled WGS sequence"/>
</dbReference>
<accession>A0A9P4JWX6</accession>
<organism evidence="1 2">
    <name type="scientific">Lojkania enalia</name>
    <dbReference type="NCBI Taxonomy" id="147567"/>
    <lineage>
        <taxon>Eukaryota</taxon>
        <taxon>Fungi</taxon>
        <taxon>Dikarya</taxon>
        <taxon>Ascomycota</taxon>
        <taxon>Pezizomycotina</taxon>
        <taxon>Dothideomycetes</taxon>
        <taxon>Pleosporomycetidae</taxon>
        <taxon>Pleosporales</taxon>
        <taxon>Pleosporales incertae sedis</taxon>
        <taxon>Lojkania</taxon>
    </lineage>
</organism>
<reference evidence="2" key="1">
    <citation type="journal article" date="2020" name="Stud. Mycol.">
        <title>101 Dothideomycetes genomes: A test case for predicting lifestyles and emergence of pathogens.</title>
        <authorList>
            <person name="Haridas S."/>
            <person name="Albert R."/>
            <person name="Binder M."/>
            <person name="Bloem J."/>
            <person name="LaButti K."/>
            <person name="Salamov A."/>
            <person name="Andreopoulos B."/>
            <person name="Baker S."/>
            <person name="Barry K."/>
            <person name="Bills G."/>
            <person name="Bluhm B."/>
            <person name="Cannon C."/>
            <person name="Castanera R."/>
            <person name="Culley D."/>
            <person name="Daum C."/>
            <person name="Ezra D."/>
            <person name="Gonzalez J."/>
            <person name="Henrissat B."/>
            <person name="Kuo A."/>
            <person name="Liang C."/>
            <person name="Lipzen A."/>
            <person name="Lutzoni F."/>
            <person name="Magnuson J."/>
            <person name="Mondo S."/>
            <person name="Nolan M."/>
            <person name="Ohm R."/>
            <person name="Pangilinan J."/>
            <person name="Park H.-J."/>
            <person name="Ramirez L."/>
            <person name="Alfaro M."/>
            <person name="Sun H."/>
            <person name="Tritt A."/>
            <person name="Yoshinaga Y."/>
            <person name="Zwiers L.-H."/>
            <person name="Turgeon B."/>
            <person name="Goodwin S."/>
            <person name="Spatafora J."/>
            <person name="Crous P."/>
            <person name="Grigoriev I."/>
        </authorList>
    </citation>
    <scope>NUCLEOTIDE SEQUENCE [LARGE SCALE GENOMIC DNA]</scope>
    <source>
        <strain evidence="2">CBS 304.66</strain>
    </source>
</reference>
<name>A0A9P4JWX6_9PLEO</name>
<gene>
    <name evidence="1" type="ORF">CC78DRAFT_162193</name>
</gene>
<proteinExistence type="predicted"/>
<evidence type="ECO:0000313" key="2">
    <source>
        <dbReference type="Proteomes" id="UP000800093"/>
    </source>
</evidence>
<keyword evidence="2" id="KW-1185">Reference proteome</keyword>
<evidence type="ECO:0000313" key="1">
    <source>
        <dbReference type="EMBL" id="KAF2257931.1"/>
    </source>
</evidence>
<dbReference type="AlphaFoldDB" id="A0A9P4JWX6"/>
<sequence>MERLARLDSVSARGARPAHFQLGLPSIYGTASPRKAIGEDCPIYKASCTGESYEADSARLRLAVGPCRLRMVILSVRTRRALLDNALLDSYSSNCALSSPRSHIWGGRTAALYLLHRPAPHCAADQLVSPALPLGCRGIGGSATHWLAYDPVEDRLHGPRAVVSALITPPLAPCSFGQIRSPIRSVIHATIGLYLSMMTWPVTRMKIGFALVVSR</sequence>
<comment type="caution">
    <text evidence="1">The sequence shown here is derived from an EMBL/GenBank/DDBJ whole genome shotgun (WGS) entry which is preliminary data.</text>
</comment>
<dbReference type="EMBL" id="ML986811">
    <property type="protein sequence ID" value="KAF2257931.1"/>
    <property type="molecule type" value="Genomic_DNA"/>
</dbReference>